<organism evidence="3 4">
    <name type="scientific">Prauserella muralis</name>
    <dbReference type="NCBI Taxonomy" id="588067"/>
    <lineage>
        <taxon>Bacteria</taxon>
        <taxon>Bacillati</taxon>
        <taxon>Actinomycetota</taxon>
        <taxon>Actinomycetes</taxon>
        <taxon>Pseudonocardiales</taxon>
        <taxon>Pseudonocardiaceae</taxon>
        <taxon>Prauserella</taxon>
    </lineage>
</organism>
<dbReference type="GO" id="GO:0004521">
    <property type="term" value="F:RNA endonuclease activity"/>
    <property type="evidence" value="ECO:0007669"/>
    <property type="project" value="InterPro"/>
</dbReference>
<dbReference type="AlphaFoldDB" id="A0A2V4B0K9"/>
<dbReference type="InterPro" id="IPR016191">
    <property type="entry name" value="Ribonuclease/ribotoxin"/>
</dbReference>
<dbReference type="RefSeq" id="WP_112281549.1">
    <property type="nucleotide sequence ID" value="NZ_MASW01000002.1"/>
</dbReference>
<dbReference type="InterPro" id="IPR000026">
    <property type="entry name" value="N1-like"/>
</dbReference>
<dbReference type="Proteomes" id="UP000249915">
    <property type="component" value="Unassembled WGS sequence"/>
</dbReference>
<dbReference type="Pfam" id="PF00545">
    <property type="entry name" value="Ribonuclease"/>
    <property type="match status" value="1"/>
</dbReference>
<comment type="caution">
    <text evidence="3">The sequence shown here is derived from an EMBL/GenBank/DDBJ whole genome shotgun (WGS) entry which is preliminary data.</text>
</comment>
<name>A0A2V4B0K9_9PSEU</name>
<sequence length="140" mass="15519">MLSRRRISAALIGLLVLVIGGWLVQEVVAVNDPAEHRGSLPGAGSGLEVVPLSSLPEEVDQTWRLIERGGPFPYPDRDGTVFGNREKLLPEKPSGYYREYTVPTPGSADRGPRRLVTGEERELYYTGDHYASFVVVDPRR</sequence>
<reference evidence="3 4" key="1">
    <citation type="submission" date="2016-07" db="EMBL/GenBank/DDBJ databases">
        <title>Draft genome sequence of Prauserella muralis DSM 45305, isolated from a mould-covered wall in an indoor environment.</title>
        <authorList>
            <person name="Ruckert C."/>
            <person name="Albersmeier A."/>
            <person name="Jiang C.-L."/>
            <person name="Jiang Y."/>
            <person name="Kalinowski J."/>
            <person name="Schneider O."/>
            <person name="Winkler A."/>
            <person name="Zotchev S.B."/>
        </authorList>
    </citation>
    <scope>NUCLEOTIDE SEQUENCE [LARGE SCALE GENOMIC DNA]</scope>
    <source>
        <strain evidence="3 4">DSM 45305</strain>
    </source>
</reference>
<evidence type="ECO:0000256" key="2">
    <source>
        <dbReference type="ARBA" id="ARBA00022801"/>
    </source>
</evidence>
<evidence type="ECO:0000256" key="1">
    <source>
        <dbReference type="ARBA" id="ARBA00022722"/>
    </source>
</evidence>
<dbReference type="OrthoDB" id="5326845at2"/>
<dbReference type="GO" id="GO:0003723">
    <property type="term" value="F:RNA binding"/>
    <property type="evidence" value="ECO:0007669"/>
    <property type="project" value="InterPro"/>
</dbReference>
<proteinExistence type="predicted"/>
<keyword evidence="2" id="KW-0378">Hydrolase</keyword>
<keyword evidence="1" id="KW-0540">Nuclease</keyword>
<protein>
    <submittedName>
        <fullName evidence="3">Ribonuclease N</fullName>
    </submittedName>
</protein>
<dbReference type="Gene3D" id="3.10.450.30">
    <property type="entry name" value="Microbial ribonucleases"/>
    <property type="match status" value="1"/>
</dbReference>
<evidence type="ECO:0000313" key="3">
    <source>
        <dbReference type="EMBL" id="PXY27547.1"/>
    </source>
</evidence>
<dbReference type="SUPFAM" id="SSF53933">
    <property type="entry name" value="Microbial ribonucleases"/>
    <property type="match status" value="1"/>
</dbReference>
<dbReference type="EMBL" id="MASW01000002">
    <property type="protein sequence ID" value="PXY27547.1"/>
    <property type="molecule type" value="Genomic_DNA"/>
</dbReference>
<gene>
    <name evidence="3" type="ORF">BAY60_14130</name>
</gene>
<keyword evidence="4" id="KW-1185">Reference proteome</keyword>
<evidence type="ECO:0000313" key="4">
    <source>
        <dbReference type="Proteomes" id="UP000249915"/>
    </source>
</evidence>
<accession>A0A2V4B0K9</accession>
<dbReference type="GO" id="GO:0016787">
    <property type="term" value="F:hydrolase activity"/>
    <property type="evidence" value="ECO:0007669"/>
    <property type="project" value="UniProtKB-KW"/>
</dbReference>